<evidence type="ECO:0000256" key="2">
    <source>
        <dbReference type="ARBA" id="ARBA00010961"/>
    </source>
</evidence>
<dbReference type="RefSeq" id="WP_080720107.1">
    <property type="nucleotide sequence ID" value="NZ_JAKMUV010000001.1"/>
</dbReference>
<dbReference type="GO" id="GO:0004803">
    <property type="term" value="F:transposase activity"/>
    <property type="evidence" value="ECO:0007669"/>
    <property type="project" value="InterPro"/>
</dbReference>
<dbReference type="GO" id="GO:0003677">
    <property type="term" value="F:DNA binding"/>
    <property type="evidence" value="ECO:0007669"/>
    <property type="project" value="UniProtKB-KW"/>
</dbReference>
<comment type="similarity">
    <text evidence="2">Belongs to the transposase mutator family.</text>
</comment>
<protein>
    <submittedName>
        <fullName evidence="7">IS1249 family transposase</fullName>
    </submittedName>
</protein>
<evidence type="ECO:0000256" key="1">
    <source>
        <dbReference type="ARBA" id="ARBA00002190"/>
    </source>
</evidence>
<feature type="region of interest" description="Disordered" evidence="6">
    <location>
        <begin position="346"/>
        <end position="383"/>
    </location>
</feature>
<evidence type="ECO:0000256" key="6">
    <source>
        <dbReference type="SAM" id="MobiDB-lite"/>
    </source>
</evidence>
<dbReference type="InterPro" id="IPR001207">
    <property type="entry name" value="Transposase_mutator"/>
</dbReference>
<sequence>MQVARNHPRCGVCGTKLVKNGTTSAGRTRWRCKACGASTVRSRVDVTRRAQLDRFVGWLLNPSPQCSLGGTGRSFRASTAWCWNVEVPQPTVTGEVLPTVMLDGTYLQGWCLLIAFSGQHVLGWQWCDRESKPAWTALLERLPAPEMVVVDGGLGVAAALSECWPTTQVQRCYFHIFQTITRHLTMNPRLDAGKQLRVLTKALMKVEDLDQARAWIVEYLAWEAQWDQFLKHRSYPGTHKERPAWLGAHQHWWYTHRELRKCRALFRGLLHRNELFTWLTLGNVPLPRTTSPLEGGPNKAIKDLLRVHRGLPEDHARRGIEWLLNTWCQFPHDPWSLAQPHQWTPTKTTRRVIDEPDGPQPGTAFSWEDGNGIQKGWAGRWHT</sequence>
<name>A0A9X3M547_9CORY</name>
<dbReference type="Pfam" id="PF00872">
    <property type="entry name" value="Transposase_mut"/>
    <property type="match status" value="1"/>
</dbReference>
<keyword evidence="3" id="KW-0815">Transposition</keyword>
<reference evidence="7" key="1">
    <citation type="submission" date="2022-02" db="EMBL/GenBank/DDBJ databases">
        <title>Corynebacterium sp. from urogenital microbiome.</title>
        <authorList>
            <person name="Cappelli E.A."/>
            <person name="Ribeiro T.G."/>
            <person name="Peixe L."/>
        </authorList>
    </citation>
    <scope>NUCLEOTIDE SEQUENCE</scope>
    <source>
        <strain evidence="7">C9Ua_112</strain>
    </source>
</reference>
<dbReference type="AlphaFoldDB" id="A0A9X3M547"/>
<evidence type="ECO:0000313" key="8">
    <source>
        <dbReference type="Proteomes" id="UP001146505"/>
    </source>
</evidence>
<gene>
    <name evidence="7" type="ORF">L8U58_00030</name>
</gene>
<comment type="function">
    <text evidence="1">Required for the transposition of the insertion element.</text>
</comment>
<evidence type="ECO:0000256" key="3">
    <source>
        <dbReference type="ARBA" id="ARBA00022578"/>
    </source>
</evidence>
<evidence type="ECO:0000313" key="7">
    <source>
        <dbReference type="EMBL" id="MCZ9303946.1"/>
    </source>
</evidence>
<dbReference type="InterPro" id="IPR048004">
    <property type="entry name" value="IS1249_transpos"/>
</dbReference>
<keyword evidence="4" id="KW-0238">DNA-binding</keyword>
<organism evidence="7 8">
    <name type="scientific">Corynebacterium macclintockiae</name>
    <dbReference type="NCBI Taxonomy" id="2913501"/>
    <lineage>
        <taxon>Bacteria</taxon>
        <taxon>Bacillati</taxon>
        <taxon>Actinomycetota</taxon>
        <taxon>Actinomycetes</taxon>
        <taxon>Mycobacteriales</taxon>
        <taxon>Corynebacteriaceae</taxon>
        <taxon>Corynebacterium</taxon>
    </lineage>
</organism>
<proteinExistence type="inferred from homology"/>
<keyword evidence="5" id="KW-0233">DNA recombination</keyword>
<dbReference type="GO" id="GO:0006313">
    <property type="term" value="P:DNA transposition"/>
    <property type="evidence" value="ECO:0007669"/>
    <property type="project" value="InterPro"/>
</dbReference>
<dbReference type="GeneID" id="301811912"/>
<evidence type="ECO:0000256" key="5">
    <source>
        <dbReference type="ARBA" id="ARBA00023172"/>
    </source>
</evidence>
<comment type="caution">
    <text evidence="7">The sequence shown here is derived from an EMBL/GenBank/DDBJ whole genome shotgun (WGS) entry which is preliminary data.</text>
</comment>
<dbReference type="EMBL" id="JAKMUV010000001">
    <property type="protein sequence ID" value="MCZ9303946.1"/>
    <property type="molecule type" value="Genomic_DNA"/>
</dbReference>
<evidence type="ECO:0000256" key="4">
    <source>
        <dbReference type="ARBA" id="ARBA00023125"/>
    </source>
</evidence>
<dbReference type="Proteomes" id="UP001146505">
    <property type="component" value="Unassembled WGS sequence"/>
</dbReference>
<accession>A0A9X3M547</accession>
<dbReference type="NCBIfam" id="NF033544">
    <property type="entry name" value="transpos_IS1249"/>
    <property type="match status" value="1"/>
</dbReference>
<keyword evidence="8" id="KW-1185">Reference proteome</keyword>